<dbReference type="EMBL" id="LHYC01000055">
    <property type="protein sequence ID" value="KXB04587.1"/>
    <property type="molecule type" value="Genomic_DNA"/>
</dbReference>
<proteinExistence type="predicted"/>
<reference evidence="1 2" key="1">
    <citation type="journal article" date="2016" name="Sci. Rep.">
        <title>Metabolic traits of an uncultured archaeal lineage -MSBL1- from brine pools of the Red Sea.</title>
        <authorList>
            <person name="Mwirichia R."/>
            <person name="Alam I."/>
            <person name="Rashid M."/>
            <person name="Vinu M."/>
            <person name="Ba-Alawi W."/>
            <person name="Anthony Kamau A."/>
            <person name="Kamanda Ngugi D."/>
            <person name="Goker M."/>
            <person name="Klenk H.P."/>
            <person name="Bajic V."/>
            <person name="Stingl U."/>
        </authorList>
    </citation>
    <scope>NUCLEOTIDE SEQUENCE [LARGE SCALE GENOMIC DNA]</scope>
    <source>
        <strain evidence="1">SCGC-AAA382A03</strain>
    </source>
</reference>
<evidence type="ECO:0000313" key="1">
    <source>
        <dbReference type="EMBL" id="KXB04587.1"/>
    </source>
</evidence>
<organism evidence="1 2">
    <name type="scientific">candidate division MSBL1 archaeon SCGC-AAA382A03</name>
    <dbReference type="NCBI Taxonomy" id="1698278"/>
    <lineage>
        <taxon>Archaea</taxon>
        <taxon>Methanobacteriati</taxon>
        <taxon>Methanobacteriota</taxon>
        <taxon>candidate division MSBL1</taxon>
    </lineage>
</organism>
<evidence type="ECO:0000313" key="2">
    <source>
        <dbReference type="Proteomes" id="UP000070549"/>
    </source>
</evidence>
<name>A0A133VDV8_9EURY</name>
<keyword evidence="2" id="KW-1185">Reference proteome</keyword>
<comment type="caution">
    <text evidence="1">The sequence shown here is derived from an EMBL/GenBank/DDBJ whole genome shotgun (WGS) entry which is preliminary data.</text>
</comment>
<dbReference type="AlphaFoldDB" id="A0A133VDV8"/>
<gene>
    <name evidence="1" type="ORF">AKJ49_01930</name>
</gene>
<protein>
    <submittedName>
        <fullName evidence="1">Uncharacterized protein</fullName>
    </submittedName>
</protein>
<dbReference type="Proteomes" id="UP000070549">
    <property type="component" value="Unassembled WGS sequence"/>
</dbReference>
<accession>A0A133VDV8</accession>
<sequence length="59" mass="6617">MEDATRSSIGMSKEQLKAMLDDEELLDLQVELIDKLVKKLEEKGYTTDQAIKLATSSQS</sequence>